<dbReference type="Pfam" id="PF20172">
    <property type="entry name" value="DUF6538"/>
    <property type="match status" value="1"/>
</dbReference>
<sequence>MAGKSSKGAERLLKLRGNSWWFRRQVPKAARLALDREWLLVNLQTSDVVRAKRLRDDLEAATSLQFRQIASGTRTALELPGFAPVKLAPSAAERGALSRAAFAEAFDEEEADLIAFAAEAEADALKPSQRKAFYDAYAGRVDVDHHLNEYLTKAGLAEKTVNERRGLIGRFAQWCREKRVKLGRVDRRSAGRYVSEVIDPMHPATQTKHLSALRSYWKFLAQRGHVTLPQGVSLDMGWPWNGQQIEKRGKRVERGSRQETERPFTDDEVAALLDKPFPLNAEFEELMRDVLKISLLSGMRQAEVLTLWVEEVREGESGAGLVFDIQQGKTDAAARKVPVHPDLMEIVERRRRGKGGKEWLFHELADQPNPGDTYGKRFKRWREAVGVDDKREGVRRSLVNFHSARRWFATKADRAGIREAVIKDVIGHVPDKKNVTRASYIAASSGAQMRECVEAVKVG</sequence>
<gene>
    <name evidence="8" type="ORF">SAMN05421580_10281</name>
</gene>
<evidence type="ECO:0000256" key="2">
    <source>
        <dbReference type="ARBA" id="ARBA00022908"/>
    </source>
</evidence>
<evidence type="ECO:0000256" key="3">
    <source>
        <dbReference type="ARBA" id="ARBA00023125"/>
    </source>
</evidence>
<dbReference type="SUPFAM" id="SSF56349">
    <property type="entry name" value="DNA breaking-rejoining enzymes"/>
    <property type="match status" value="1"/>
</dbReference>
<dbReference type="PANTHER" id="PTHR30349">
    <property type="entry name" value="PHAGE INTEGRASE-RELATED"/>
    <property type="match status" value="1"/>
</dbReference>
<evidence type="ECO:0000313" key="8">
    <source>
        <dbReference type="EMBL" id="SIS51797.1"/>
    </source>
</evidence>
<dbReference type="STRING" id="453582.SAMN05421580_10281"/>
<dbReference type="GO" id="GO:0006310">
    <property type="term" value="P:DNA recombination"/>
    <property type="evidence" value="ECO:0007669"/>
    <property type="project" value="UniProtKB-KW"/>
</dbReference>
<keyword evidence="2" id="KW-0229">DNA integration</keyword>
<evidence type="ECO:0000256" key="4">
    <source>
        <dbReference type="ARBA" id="ARBA00023172"/>
    </source>
</evidence>
<dbReference type="InterPro" id="IPR013762">
    <property type="entry name" value="Integrase-like_cat_sf"/>
</dbReference>
<dbReference type="InterPro" id="IPR004107">
    <property type="entry name" value="Integrase_SAM-like_N"/>
</dbReference>
<dbReference type="InterPro" id="IPR046668">
    <property type="entry name" value="DUF6538"/>
</dbReference>
<dbReference type="Gene3D" id="1.10.150.130">
    <property type="match status" value="1"/>
</dbReference>
<dbReference type="GO" id="GO:0015074">
    <property type="term" value="P:DNA integration"/>
    <property type="evidence" value="ECO:0007669"/>
    <property type="project" value="UniProtKB-KW"/>
</dbReference>
<dbReference type="EMBL" id="FTOG01000002">
    <property type="protein sequence ID" value="SIS51797.1"/>
    <property type="molecule type" value="Genomic_DNA"/>
</dbReference>
<evidence type="ECO:0000259" key="7">
    <source>
        <dbReference type="PROSITE" id="PS51900"/>
    </source>
</evidence>
<keyword evidence="4" id="KW-0233">DNA recombination</keyword>
<keyword evidence="3 5" id="KW-0238">DNA-binding</keyword>
<keyword evidence="9" id="KW-1185">Reference proteome</keyword>
<comment type="similarity">
    <text evidence="1">Belongs to the 'phage' integrase family.</text>
</comment>
<evidence type="ECO:0000259" key="6">
    <source>
        <dbReference type="PROSITE" id="PS51898"/>
    </source>
</evidence>
<dbReference type="PROSITE" id="PS51898">
    <property type="entry name" value="TYR_RECOMBINASE"/>
    <property type="match status" value="1"/>
</dbReference>
<dbReference type="Pfam" id="PF00589">
    <property type="entry name" value="Phage_integrase"/>
    <property type="match status" value="1"/>
</dbReference>
<dbReference type="InterPro" id="IPR002104">
    <property type="entry name" value="Integrase_catalytic"/>
</dbReference>
<dbReference type="InterPro" id="IPR011010">
    <property type="entry name" value="DNA_brk_join_enz"/>
</dbReference>
<feature type="domain" description="Core-binding (CB)" evidence="7">
    <location>
        <begin position="141"/>
        <end position="221"/>
    </location>
</feature>
<accession>A0A1N7JR58</accession>
<proteinExistence type="inferred from homology"/>
<dbReference type="InterPro" id="IPR050090">
    <property type="entry name" value="Tyrosine_recombinase_XerCD"/>
</dbReference>
<evidence type="ECO:0000256" key="1">
    <source>
        <dbReference type="ARBA" id="ARBA00008857"/>
    </source>
</evidence>
<dbReference type="PROSITE" id="PS51900">
    <property type="entry name" value="CB"/>
    <property type="match status" value="1"/>
</dbReference>
<dbReference type="Gene3D" id="1.10.443.10">
    <property type="entry name" value="Intergrase catalytic core"/>
    <property type="match status" value="1"/>
</dbReference>
<dbReference type="Pfam" id="PF02899">
    <property type="entry name" value="Phage_int_SAM_1"/>
    <property type="match status" value="1"/>
</dbReference>
<dbReference type="GO" id="GO:0003677">
    <property type="term" value="F:DNA binding"/>
    <property type="evidence" value="ECO:0007669"/>
    <property type="project" value="UniProtKB-UniRule"/>
</dbReference>
<dbReference type="Proteomes" id="UP000186221">
    <property type="component" value="Unassembled WGS sequence"/>
</dbReference>
<organism evidence="8 9">
    <name type="scientific">Rhodobacter aestuarii</name>
    <dbReference type="NCBI Taxonomy" id="453582"/>
    <lineage>
        <taxon>Bacteria</taxon>
        <taxon>Pseudomonadati</taxon>
        <taxon>Pseudomonadota</taxon>
        <taxon>Alphaproteobacteria</taxon>
        <taxon>Rhodobacterales</taxon>
        <taxon>Rhodobacter group</taxon>
        <taxon>Rhodobacter</taxon>
    </lineage>
</organism>
<dbReference type="InterPro" id="IPR010998">
    <property type="entry name" value="Integrase_recombinase_N"/>
</dbReference>
<dbReference type="PANTHER" id="PTHR30349:SF41">
    <property type="entry name" value="INTEGRASE_RECOMBINASE PROTEIN MJ0367-RELATED"/>
    <property type="match status" value="1"/>
</dbReference>
<reference evidence="9" key="1">
    <citation type="submission" date="2017-01" db="EMBL/GenBank/DDBJ databases">
        <authorList>
            <person name="Varghese N."/>
            <person name="Submissions S."/>
        </authorList>
    </citation>
    <scope>NUCLEOTIDE SEQUENCE [LARGE SCALE GENOMIC DNA]</scope>
    <source>
        <strain evidence="9">DSM 19945</strain>
    </source>
</reference>
<feature type="domain" description="Tyr recombinase" evidence="6">
    <location>
        <begin position="259"/>
        <end position="454"/>
    </location>
</feature>
<evidence type="ECO:0000256" key="5">
    <source>
        <dbReference type="PROSITE-ProRule" id="PRU01248"/>
    </source>
</evidence>
<dbReference type="InterPro" id="IPR044068">
    <property type="entry name" value="CB"/>
</dbReference>
<name>A0A1N7JR58_9RHOB</name>
<dbReference type="AlphaFoldDB" id="A0A1N7JR58"/>
<protein>
    <submittedName>
        <fullName evidence="8">Site-specific recombinase XerD</fullName>
    </submittedName>
</protein>
<evidence type="ECO:0000313" key="9">
    <source>
        <dbReference type="Proteomes" id="UP000186221"/>
    </source>
</evidence>